<sequence>MFCVIFAINELGIVVTEKLVDRGEEGQLLLIGLSLAAAGGLEWFGMILSNTSLIAILIPLFFVVAGTGMINKTSFSLAMQNQGTSVGGASALLGVLPFVFWAVVAPLVGIGSSHTA</sequence>
<protein>
    <submittedName>
        <fullName evidence="2">Uncharacterized protein</fullName>
    </submittedName>
</protein>
<gene>
    <name evidence="2" type="ORF">GCM10011391_13440</name>
</gene>
<dbReference type="EMBL" id="BMIR01000004">
    <property type="protein sequence ID" value="GGE35955.1"/>
    <property type="molecule type" value="Genomic_DNA"/>
</dbReference>
<keyword evidence="1" id="KW-1133">Transmembrane helix</keyword>
<feature type="transmembrane region" description="Helical" evidence="1">
    <location>
        <begin position="52"/>
        <end position="70"/>
    </location>
</feature>
<accession>A0A8J2YE62</accession>
<dbReference type="InterPro" id="IPR036259">
    <property type="entry name" value="MFS_trans_sf"/>
</dbReference>
<dbReference type="Gene3D" id="1.20.1720.10">
    <property type="entry name" value="Multidrug resistance protein D"/>
    <property type="match status" value="1"/>
</dbReference>
<keyword evidence="3" id="KW-1185">Reference proteome</keyword>
<comment type="caution">
    <text evidence="2">The sequence shown here is derived from an EMBL/GenBank/DDBJ whole genome shotgun (WGS) entry which is preliminary data.</text>
</comment>
<dbReference type="Proteomes" id="UP000628775">
    <property type="component" value="Unassembled WGS sequence"/>
</dbReference>
<reference evidence="2" key="2">
    <citation type="submission" date="2020-09" db="EMBL/GenBank/DDBJ databases">
        <authorList>
            <person name="Sun Q."/>
            <person name="Zhou Y."/>
        </authorList>
    </citation>
    <scope>NUCLEOTIDE SEQUENCE</scope>
    <source>
        <strain evidence="2">CGMCC 1.15371</strain>
    </source>
</reference>
<feature type="transmembrane region" description="Helical" evidence="1">
    <location>
        <begin position="91"/>
        <end position="110"/>
    </location>
</feature>
<keyword evidence="1" id="KW-0472">Membrane</keyword>
<evidence type="ECO:0000256" key="1">
    <source>
        <dbReference type="SAM" id="Phobius"/>
    </source>
</evidence>
<evidence type="ECO:0000313" key="2">
    <source>
        <dbReference type="EMBL" id="GGE35955.1"/>
    </source>
</evidence>
<name>A0A8J2YE62_9BACL</name>
<keyword evidence="1" id="KW-0812">Transmembrane</keyword>
<evidence type="ECO:0000313" key="3">
    <source>
        <dbReference type="Proteomes" id="UP000628775"/>
    </source>
</evidence>
<proteinExistence type="predicted"/>
<dbReference type="SUPFAM" id="SSF103473">
    <property type="entry name" value="MFS general substrate transporter"/>
    <property type="match status" value="1"/>
</dbReference>
<organism evidence="2 3">
    <name type="scientific">Pullulanibacillus camelliae</name>
    <dbReference type="NCBI Taxonomy" id="1707096"/>
    <lineage>
        <taxon>Bacteria</taxon>
        <taxon>Bacillati</taxon>
        <taxon>Bacillota</taxon>
        <taxon>Bacilli</taxon>
        <taxon>Bacillales</taxon>
        <taxon>Sporolactobacillaceae</taxon>
        <taxon>Pullulanibacillus</taxon>
    </lineage>
</organism>
<reference evidence="2" key="1">
    <citation type="journal article" date="2014" name="Int. J. Syst. Evol. Microbiol.">
        <title>Complete genome sequence of Corynebacterium casei LMG S-19264T (=DSM 44701T), isolated from a smear-ripened cheese.</title>
        <authorList>
            <consortium name="US DOE Joint Genome Institute (JGI-PGF)"/>
            <person name="Walter F."/>
            <person name="Albersmeier A."/>
            <person name="Kalinowski J."/>
            <person name="Ruckert C."/>
        </authorList>
    </citation>
    <scope>NUCLEOTIDE SEQUENCE</scope>
    <source>
        <strain evidence="2">CGMCC 1.15371</strain>
    </source>
</reference>
<dbReference type="AlphaFoldDB" id="A0A8J2YE62"/>